<name>A0AAV7X7X4_9NEOP</name>
<accession>A0AAV7X7X4</accession>
<protein>
    <submittedName>
        <fullName evidence="1">Uncharacterized protein</fullName>
    </submittedName>
</protein>
<keyword evidence="2" id="KW-1185">Reference proteome</keyword>
<gene>
    <name evidence="1" type="ORF">ONE63_002347</name>
</gene>
<comment type="caution">
    <text evidence="1">The sequence shown here is derived from an EMBL/GenBank/DDBJ whole genome shotgun (WGS) entry which is preliminary data.</text>
</comment>
<dbReference type="Proteomes" id="UP001075354">
    <property type="component" value="Chromosome 12"/>
</dbReference>
<sequence length="249" mass="28074">MVNPCLVLVIDRLFVRRPPAHTQGWAAPRCIGEVRAVAWHRGGGQLLSSAHACSRRAAHPTASRLPVPALPAPAALAPTAADSQTQSPAQTAREWQLPVVDQRTLGVCLHMYLERDFPQIERVVYPHRRPTSAAAALDARSRVLVDGPGLEANCQQLYRLVRCFSRSLARMQYYEDFSEFRRLVVALDAVLLQLCGTVDLMRHRFLPLLQTLNCIEQVRERSSCPYKDRLPPNIWHQLIRLEADSSLCW</sequence>
<evidence type="ECO:0000313" key="2">
    <source>
        <dbReference type="Proteomes" id="UP001075354"/>
    </source>
</evidence>
<reference evidence="1" key="1">
    <citation type="submission" date="2022-12" db="EMBL/GenBank/DDBJ databases">
        <title>Chromosome-level genome assembly of the bean flower thrips Megalurothrips usitatus.</title>
        <authorList>
            <person name="Ma L."/>
            <person name="Liu Q."/>
            <person name="Li H."/>
            <person name="Cai W."/>
        </authorList>
    </citation>
    <scope>NUCLEOTIDE SEQUENCE</scope>
    <source>
        <strain evidence="1">Cailab_2022a</strain>
    </source>
</reference>
<organism evidence="1 2">
    <name type="scientific">Megalurothrips usitatus</name>
    <name type="common">bean blossom thrips</name>
    <dbReference type="NCBI Taxonomy" id="439358"/>
    <lineage>
        <taxon>Eukaryota</taxon>
        <taxon>Metazoa</taxon>
        <taxon>Ecdysozoa</taxon>
        <taxon>Arthropoda</taxon>
        <taxon>Hexapoda</taxon>
        <taxon>Insecta</taxon>
        <taxon>Pterygota</taxon>
        <taxon>Neoptera</taxon>
        <taxon>Paraneoptera</taxon>
        <taxon>Thysanoptera</taxon>
        <taxon>Terebrantia</taxon>
        <taxon>Thripoidea</taxon>
        <taxon>Thripidae</taxon>
        <taxon>Megalurothrips</taxon>
    </lineage>
</organism>
<evidence type="ECO:0000313" key="1">
    <source>
        <dbReference type="EMBL" id="KAJ1522028.1"/>
    </source>
</evidence>
<dbReference type="AlphaFoldDB" id="A0AAV7X7X4"/>
<dbReference type="EMBL" id="JAPTSV010000012">
    <property type="protein sequence ID" value="KAJ1522028.1"/>
    <property type="molecule type" value="Genomic_DNA"/>
</dbReference>
<proteinExistence type="predicted"/>